<dbReference type="GO" id="GO:0050829">
    <property type="term" value="P:defense response to Gram-negative bacterium"/>
    <property type="evidence" value="ECO:0007669"/>
    <property type="project" value="TreeGrafter"/>
</dbReference>
<dbReference type="GO" id="GO:0009897">
    <property type="term" value="C:external side of plasma membrane"/>
    <property type="evidence" value="ECO:0007669"/>
    <property type="project" value="TreeGrafter"/>
</dbReference>
<gene>
    <name evidence="3" type="ORF">GDO78_021341</name>
</gene>
<dbReference type="GO" id="GO:0002720">
    <property type="term" value="P:positive regulation of cytokine production involved in immune response"/>
    <property type="evidence" value="ECO:0007669"/>
    <property type="project" value="TreeGrafter"/>
</dbReference>
<reference evidence="3" key="1">
    <citation type="thesis" date="2020" institute="ProQuest LLC" country="789 East Eisenhower Parkway, Ann Arbor, MI, USA">
        <title>Comparative Genomics and Chromosome Evolution.</title>
        <authorList>
            <person name="Mudd A.B."/>
        </authorList>
    </citation>
    <scope>NUCLEOTIDE SEQUENCE</scope>
    <source>
        <strain evidence="3">HN-11 Male</strain>
        <tissue evidence="3">Kidney and liver</tissue>
    </source>
</reference>
<feature type="chain" id="PRO_5035197915" description="TNFR-Cys domain-containing protein" evidence="1">
    <location>
        <begin position="19"/>
        <end position="88"/>
    </location>
</feature>
<dbReference type="OrthoDB" id="10031141at2759"/>
<protein>
    <recommendedName>
        <fullName evidence="2">TNFR-Cys domain-containing protein</fullName>
    </recommendedName>
</protein>
<dbReference type="SMART" id="SM00208">
    <property type="entry name" value="TNFR"/>
    <property type="match status" value="1"/>
</dbReference>
<dbReference type="PANTHER" id="PTHR46838">
    <property type="entry name" value="TUMOR NECROSIS FACTOR RECEPTOR SUPERFAMILY MEMBER 14"/>
    <property type="match status" value="1"/>
</dbReference>
<evidence type="ECO:0000313" key="4">
    <source>
        <dbReference type="Proteomes" id="UP000770717"/>
    </source>
</evidence>
<dbReference type="GO" id="GO:0046642">
    <property type="term" value="P:negative regulation of alpha-beta T cell proliferation"/>
    <property type="evidence" value="ECO:0007669"/>
    <property type="project" value="TreeGrafter"/>
</dbReference>
<proteinExistence type="predicted"/>
<accession>A0A8J6EGY6</accession>
<dbReference type="InterPro" id="IPR001368">
    <property type="entry name" value="TNFR/NGFR_Cys_rich_reg"/>
</dbReference>
<dbReference type="AlphaFoldDB" id="A0A8J6EGY6"/>
<name>A0A8J6EGY6_ELECQ</name>
<dbReference type="Gene3D" id="2.10.50.10">
    <property type="entry name" value="Tumor Necrosis Factor Receptor, subunit A, domain 2"/>
    <property type="match status" value="1"/>
</dbReference>
<keyword evidence="4" id="KW-1185">Reference proteome</keyword>
<dbReference type="PANTHER" id="PTHR46838:SF1">
    <property type="entry name" value="TUMOR NECROSIS FACTOR RECEPTOR SUPERFAMILY MEMBER 14"/>
    <property type="match status" value="1"/>
</dbReference>
<dbReference type="PROSITE" id="PS00652">
    <property type="entry name" value="TNFR_NGFR_1"/>
    <property type="match status" value="1"/>
</dbReference>
<evidence type="ECO:0000313" key="3">
    <source>
        <dbReference type="EMBL" id="KAG9469032.1"/>
    </source>
</evidence>
<dbReference type="Proteomes" id="UP000770717">
    <property type="component" value="Unassembled WGS sequence"/>
</dbReference>
<evidence type="ECO:0000256" key="1">
    <source>
        <dbReference type="SAM" id="SignalP"/>
    </source>
</evidence>
<keyword evidence="1" id="KW-0732">Signal</keyword>
<dbReference type="SUPFAM" id="SSF57586">
    <property type="entry name" value="TNF receptor-like"/>
    <property type="match status" value="1"/>
</dbReference>
<dbReference type="GO" id="GO:2000406">
    <property type="term" value="P:positive regulation of T cell migration"/>
    <property type="evidence" value="ECO:0007669"/>
    <property type="project" value="TreeGrafter"/>
</dbReference>
<organism evidence="3 4">
    <name type="scientific">Eleutherodactylus coqui</name>
    <name type="common">Puerto Rican coqui</name>
    <dbReference type="NCBI Taxonomy" id="57060"/>
    <lineage>
        <taxon>Eukaryota</taxon>
        <taxon>Metazoa</taxon>
        <taxon>Chordata</taxon>
        <taxon>Craniata</taxon>
        <taxon>Vertebrata</taxon>
        <taxon>Euteleostomi</taxon>
        <taxon>Amphibia</taxon>
        <taxon>Batrachia</taxon>
        <taxon>Anura</taxon>
        <taxon>Neobatrachia</taxon>
        <taxon>Hyloidea</taxon>
        <taxon>Eleutherodactylidae</taxon>
        <taxon>Eleutherodactylinae</taxon>
        <taxon>Eleutherodactylus</taxon>
        <taxon>Eleutherodactylus</taxon>
    </lineage>
</organism>
<evidence type="ECO:0000259" key="2">
    <source>
        <dbReference type="PROSITE" id="PS00652"/>
    </source>
</evidence>
<comment type="caution">
    <text evidence="3">The sequence shown here is derived from an EMBL/GenBank/DDBJ whole genome shotgun (WGS) entry which is preliminary data.</text>
</comment>
<feature type="signal peptide" evidence="1">
    <location>
        <begin position="1"/>
        <end position="18"/>
    </location>
</feature>
<dbReference type="GO" id="GO:0050830">
    <property type="term" value="P:defense response to Gram-positive bacterium"/>
    <property type="evidence" value="ECO:0007669"/>
    <property type="project" value="TreeGrafter"/>
</dbReference>
<sequence length="88" mass="10163">MGARLMLALYLFISENLELKCLPREYKHDGICCPMCERGSFVKAHCTSKSSDSRCVICPDKTYTDQPNCYTNCTRCKHCHFRKCKAMQ</sequence>
<dbReference type="EMBL" id="WNTK01000637">
    <property type="protein sequence ID" value="KAG9469032.1"/>
    <property type="molecule type" value="Genomic_DNA"/>
</dbReference>
<feature type="domain" description="TNFR-Cys" evidence="2">
    <location>
        <begin position="21"/>
        <end position="55"/>
    </location>
</feature>